<feature type="transmembrane region" description="Helical" evidence="6">
    <location>
        <begin position="442"/>
        <end position="465"/>
    </location>
</feature>
<feature type="transmembrane region" description="Helical" evidence="6">
    <location>
        <begin position="280"/>
        <end position="298"/>
    </location>
</feature>
<keyword evidence="6" id="KW-1133">Transmembrane helix</keyword>
<dbReference type="EMBL" id="JBBPDW010000008">
    <property type="protein sequence ID" value="KAK7550099.1"/>
    <property type="molecule type" value="Genomic_DNA"/>
</dbReference>
<keyword evidence="6" id="KW-0472">Membrane</keyword>
<reference evidence="8 9" key="1">
    <citation type="submission" date="2024-04" db="EMBL/GenBank/DDBJ databases">
        <title>Phyllosticta paracitricarpa is synonymous to the EU quarantine fungus P. citricarpa based on phylogenomic analyses.</title>
        <authorList>
            <consortium name="Lawrence Berkeley National Laboratory"/>
            <person name="Van Ingen-Buijs V.A."/>
            <person name="Van Westerhoven A.C."/>
            <person name="Haridas S."/>
            <person name="Skiadas P."/>
            <person name="Martin F."/>
            <person name="Groenewald J.Z."/>
            <person name="Crous P.W."/>
            <person name="Seidl M.F."/>
        </authorList>
    </citation>
    <scope>NUCLEOTIDE SEQUENCE [LARGE SCALE GENOMIC DNA]</scope>
    <source>
        <strain evidence="8 9">CBS 122670</strain>
    </source>
</reference>
<feature type="region of interest" description="Disordered" evidence="5">
    <location>
        <begin position="610"/>
        <end position="637"/>
    </location>
</feature>
<evidence type="ECO:0000259" key="7">
    <source>
        <dbReference type="PROSITE" id="PS50048"/>
    </source>
</evidence>
<dbReference type="InterPro" id="IPR001138">
    <property type="entry name" value="Zn2Cys6_DnaBD"/>
</dbReference>
<dbReference type="InterPro" id="IPR007219">
    <property type="entry name" value="XnlR_reg_dom"/>
</dbReference>
<organism evidence="8 9">
    <name type="scientific">Phyllosticta citricarpa</name>
    <dbReference type="NCBI Taxonomy" id="55181"/>
    <lineage>
        <taxon>Eukaryota</taxon>
        <taxon>Fungi</taxon>
        <taxon>Dikarya</taxon>
        <taxon>Ascomycota</taxon>
        <taxon>Pezizomycotina</taxon>
        <taxon>Dothideomycetes</taxon>
        <taxon>Dothideomycetes incertae sedis</taxon>
        <taxon>Botryosphaeriales</taxon>
        <taxon>Phyllostictaceae</taxon>
        <taxon>Phyllosticta</taxon>
    </lineage>
</organism>
<comment type="caution">
    <text evidence="8">The sequence shown here is derived from an EMBL/GenBank/DDBJ whole genome shotgun (WGS) entry which is preliminary data.</text>
</comment>
<evidence type="ECO:0000313" key="9">
    <source>
        <dbReference type="Proteomes" id="UP001365128"/>
    </source>
</evidence>
<dbReference type="SMART" id="SM00066">
    <property type="entry name" value="GAL4"/>
    <property type="match status" value="1"/>
</dbReference>
<dbReference type="PROSITE" id="PS00463">
    <property type="entry name" value="ZN2_CY6_FUNGAL_1"/>
    <property type="match status" value="1"/>
</dbReference>
<evidence type="ECO:0000256" key="5">
    <source>
        <dbReference type="SAM" id="MobiDB-lite"/>
    </source>
</evidence>
<feature type="compositionally biased region" description="Basic and acidic residues" evidence="5">
    <location>
        <begin position="108"/>
        <end position="117"/>
    </location>
</feature>
<dbReference type="Gene3D" id="4.10.240.10">
    <property type="entry name" value="Zn(2)-C6 fungal-type DNA-binding domain"/>
    <property type="match status" value="1"/>
</dbReference>
<sequence length="690" mass="77181">MPRPKVLPENRQRAPQACLPCKSSKKRCDSQWPCASCVKRDCPGACVYQQSRKRRRTEASIQSDATPATATAVRITPREDSQEADVAFVDTSTHSTENQNADDYADSSTDHAGERRMSQTTHTSQSTPQAIRSRMLLSSKGEKMYIGDFASISFLHLLRQILKHQMGPSQFTENNRRNTMLEADMRHETIDNFEEDLEQRRILIDYFYIATSGILDLYSKEEVERILTGQSSEDEQAAVHLMIAIGGQCKGQSSLDLAYGFKYFELGQKVALKGMLEDPSLYMVKLFLLMGFYVLGACRRNTAFMYLGVASRAAWALGLHVEEQYEPLDLIQADRLRTWKSLRVIDLIVNAILGRPCALPVMDLTSIDSSQGHGKVSLDAIFEACCTIDKVARDLGSGRGLNPKSAECYLQQLEEWSNCLPNGLRKFTRSDSQGLTSNDRELIIGNIHVACVYYFAVILVTRPFLISHLTSHLSGQSPPEGTSTGTDKRLAQVCIDSAVYMAQMCAEALDSEALIANMCLLKAWIFAAGLVLGFSIFAQGEANFDIEDAFNEARKVLQFLARLSPQAEHYYEILSNFSEAIGKHRQQLAHQKRRVKKKYVSQIFTMETHDGPSSWSQPHHVDSVPADHPTGTASEAASVDPNLWDEETWASIQLPLDFDYGELATQITECFHRVDTRGVSHDFTPSNEHA</sequence>
<keyword evidence="4" id="KW-0539">Nucleus</keyword>
<keyword evidence="6" id="KW-0812">Transmembrane</keyword>
<keyword evidence="2" id="KW-0805">Transcription regulation</keyword>
<evidence type="ECO:0000256" key="3">
    <source>
        <dbReference type="ARBA" id="ARBA00023163"/>
    </source>
</evidence>
<feature type="compositionally biased region" description="Low complexity" evidence="5">
    <location>
        <begin position="118"/>
        <end position="129"/>
    </location>
</feature>
<feature type="transmembrane region" description="Helical" evidence="6">
    <location>
        <begin position="514"/>
        <end position="537"/>
    </location>
</feature>
<dbReference type="CDD" id="cd12148">
    <property type="entry name" value="fungal_TF_MHR"/>
    <property type="match status" value="1"/>
</dbReference>
<dbReference type="PANTHER" id="PTHR47424:SF9">
    <property type="entry name" value="TAH-2"/>
    <property type="match status" value="1"/>
</dbReference>
<protein>
    <submittedName>
        <fullName evidence="8">C6 transcription factor</fullName>
    </submittedName>
</protein>
<dbReference type="PANTHER" id="PTHR47424">
    <property type="entry name" value="REGULATORY PROTEIN GAL4"/>
    <property type="match status" value="1"/>
</dbReference>
<keyword evidence="9" id="KW-1185">Reference proteome</keyword>
<name>A0ABR1MJA2_9PEZI</name>
<dbReference type="Pfam" id="PF04082">
    <property type="entry name" value="Fungal_trans"/>
    <property type="match status" value="1"/>
</dbReference>
<evidence type="ECO:0000256" key="6">
    <source>
        <dbReference type="SAM" id="Phobius"/>
    </source>
</evidence>
<dbReference type="SUPFAM" id="SSF57701">
    <property type="entry name" value="Zn2/Cys6 DNA-binding domain"/>
    <property type="match status" value="1"/>
</dbReference>
<dbReference type="InterPro" id="IPR036864">
    <property type="entry name" value="Zn2-C6_fun-type_DNA-bd_sf"/>
</dbReference>
<keyword evidence="1" id="KW-0479">Metal-binding</keyword>
<evidence type="ECO:0000313" key="8">
    <source>
        <dbReference type="EMBL" id="KAK7550099.1"/>
    </source>
</evidence>
<proteinExistence type="predicted"/>
<gene>
    <name evidence="8" type="ORF">IWX46DRAFT_673413</name>
</gene>
<accession>A0ABR1MJA2</accession>
<feature type="compositionally biased region" description="Polar residues" evidence="5">
    <location>
        <begin position="91"/>
        <end position="101"/>
    </location>
</feature>
<evidence type="ECO:0000256" key="2">
    <source>
        <dbReference type="ARBA" id="ARBA00023015"/>
    </source>
</evidence>
<evidence type="ECO:0000256" key="1">
    <source>
        <dbReference type="ARBA" id="ARBA00022723"/>
    </source>
</evidence>
<dbReference type="CDD" id="cd00067">
    <property type="entry name" value="GAL4"/>
    <property type="match status" value="1"/>
</dbReference>
<evidence type="ECO:0000256" key="4">
    <source>
        <dbReference type="ARBA" id="ARBA00023242"/>
    </source>
</evidence>
<dbReference type="InterPro" id="IPR051127">
    <property type="entry name" value="Fungal_SecMet_Regulators"/>
</dbReference>
<feature type="domain" description="Zn(2)-C6 fungal-type" evidence="7">
    <location>
        <begin position="17"/>
        <end position="48"/>
    </location>
</feature>
<dbReference type="Proteomes" id="UP001365128">
    <property type="component" value="Unassembled WGS sequence"/>
</dbReference>
<feature type="region of interest" description="Disordered" evidence="5">
    <location>
        <begin position="91"/>
        <end position="129"/>
    </location>
</feature>
<dbReference type="PROSITE" id="PS50048">
    <property type="entry name" value="ZN2_CY6_FUNGAL_2"/>
    <property type="match status" value="1"/>
</dbReference>
<keyword evidence="3" id="KW-0804">Transcription</keyword>